<gene>
    <name evidence="2" type="ORF">TSPGSL018_24093</name>
</gene>
<protein>
    <submittedName>
        <fullName evidence="2">Uncharacterized protein</fullName>
    </submittedName>
</protein>
<feature type="non-terminal residue" evidence="2">
    <location>
        <position position="45"/>
    </location>
</feature>
<dbReference type="AlphaFoldDB" id="A0A061QV47"/>
<sequence length="45" mass="4829">MDRAGDREAGQGPVPSHDAVEDSHGQGRMQGPPERFSAAWKAMHA</sequence>
<dbReference type="EMBL" id="GBEZ01024861">
    <property type="protein sequence ID" value="JAC62171.1"/>
    <property type="molecule type" value="Transcribed_RNA"/>
</dbReference>
<name>A0A061QV47_9CHLO</name>
<evidence type="ECO:0000256" key="1">
    <source>
        <dbReference type="SAM" id="MobiDB-lite"/>
    </source>
</evidence>
<organism evidence="2">
    <name type="scientific">Tetraselmis sp. GSL018</name>
    <dbReference type="NCBI Taxonomy" id="582737"/>
    <lineage>
        <taxon>Eukaryota</taxon>
        <taxon>Viridiplantae</taxon>
        <taxon>Chlorophyta</taxon>
        <taxon>core chlorophytes</taxon>
        <taxon>Chlorodendrophyceae</taxon>
        <taxon>Chlorodendrales</taxon>
        <taxon>Chlorodendraceae</taxon>
        <taxon>Tetraselmis</taxon>
    </lineage>
</organism>
<proteinExistence type="predicted"/>
<feature type="region of interest" description="Disordered" evidence="1">
    <location>
        <begin position="1"/>
        <end position="45"/>
    </location>
</feature>
<evidence type="ECO:0000313" key="2">
    <source>
        <dbReference type="EMBL" id="JAC62171.1"/>
    </source>
</evidence>
<reference evidence="2" key="1">
    <citation type="submission" date="2014-05" db="EMBL/GenBank/DDBJ databases">
        <title>The transcriptome of the halophilic microalga Tetraselmis sp. GSL018 isolated from the Great Salt Lake, Utah.</title>
        <authorList>
            <person name="Jinkerson R.E."/>
            <person name="D'Adamo S."/>
            <person name="Posewitz M.C."/>
        </authorList>
    </citation>
    <scope>NUCLEOTIDE SEQUENCE</scope>
    <source>
        <strain evidence="2">GSL018</strain>
    </source>
</reference>
<accession>A0A061QV47</accession>